<accession>A0ABV8WBG5</accession>
<evidence type="ECO:0000313" key="3">
    <source>
        <dbReference type="Proteomes" id="UP001595719"/>
    </source>
</evidence>
<feature type="transmembrane region" description="Helical" evidence="1">
    <location>
        <begin position="55"/>
        <end position="73"/>
    </location>
</feature>
<dbReference type="RefSeq" id="WP_179003034.1">
    <property type="nucleotide sequence ID" value="NZ_JBHSCO010000006.1"/>
</dbReference>
<keyword evidence="1" id="KW-0472">Membrane</keyword>
<keyword evidence="3" id="KW-1185">Reference proteome</keyword>
<dbReference type="EMBL" id="JBHSCO010000006">
    <property type="protein sequence ID" value="MFC4393510.1"/>
    <property type="molecule type" value="Genomic_DNA"/>
</dbReference>
<dbReference type="Proteomes" id="UP001595719">
    <property type="component" value="Unassembled WGS sequence"/>
</dbReference>
<keyword evidence="1" id="KW-0812">Transmembrane</keyword>
<evidence type="ECO:0008006" key="4">
    <source>
        <dbReference type="Google" id="ProtNLM"/>
    </source>
</evidence>
<feature type="transmembrane region" description="Helical" evidence="1">
    <location>
        <begin position="82"/>
        <end position="102"/>
    </location>
</feature>
<sequence length="192" mass="22448">MTKLKFEHTTCKENLRKETPFKDLITSKFVIYLVVLVLVYLFALLLFYINPLFDFGLFGFFVAVGSWSLFYTVSQDIINQNLFAQFFSLSFIIILFSGILILLTESSFYNFIITGYPLLYILFFRLLLLLFYKDFATTYTKPTILFASRYSKWTHENADRSYIVTKKELLFSNLLFFGTPAIAGLIAYFIIV</sequence>
<reference evidence="3" key="1">
    <citation type="journal article" date="2019" name="Int. J. Syst. Evol. Microbiol.">
        <title>The Global Catalogue of Microorganisms (GCM) 10K type strain sequencing project: providing services to taxonomists for standard genome sequencing and annotation.</title>
        <authorList>
            <consortium name="The Broad Institute Genomics Platform"/>
            <consortium name="The Broad Institute Genome Sequencing Center for Infectious Disease"/>
            <person name="Wu L."/>
            <person name="Ma J."/>
        </authorList>
    </citation>
    <scope>NUCLEOTIDE SEQUENCE [LARGE SCALE GENOMIC DNA]</scope>
    <source>
        <strain evidence="3">CGMCC 1.15345</strain>
    </source>
</reference>
<evidence type="ECO:0000313" key="2">
    <source>
        <dbReference type="EMBL" id="MFC4393510.1"/>
    </source>
</evidence>
<keyword evidence="1" id="KW-1133">Transmembrane helix</keyword>
<gene>
    <name evidence="2" type="ORF">ACFOY0_21135</name>
</gene>
<feature type="transmembrane region" description="Helical" evidence="1">
    <location>
        <begin position="170"/>
        <end position="191"/>
    </location>
</feature>
<feature type="transmembrane region" description="Helical" evidence="1">
    <location>
        <begin position="29"/>
        <end position="49"/>
    </location>
</feature>
<comment type="caution">
    <text evidence="2">The sequence shown here is derived from an EMBL/GenBank/DDBJ whole genome shotgun (WGS) entry which is preliminary data.</text>
</comment>
<protein>
    <recommendedName>
        <fullName evidence="4">DUF3899 domain-containing protein</fullName>
    </recommendedName>
</protein>
<organism evidence="2 3">
    <name type="scientific">Flavobacterium quisquiliarum</name>
    <dbReference type="NCBI Taxonomy" id="1834436"/>
    <lineage>
        <taxon>Bacteria</taxon>
        <taxon>Pseudomonadati</taxon>
        <taxon>Bacteroidota</taxon>
        <taxon>Flavobacteriia</taxon>
        <taxon>Flavobacteriales</taxon>
        <taxon>Flavobacteriaceae</taxon>
        <taxon>Flavobacterium</taxon>
    </lineage>
</organism>
<evidence type="ECO:0000256" key="1">
    <source>
        <dbReference type="SAM" id="Phobius"/>
    </source>
</evidence>
<name>A0ABV8WBG5_9FLAO</name>
<proteinExistence type="predicted"/>
<feature type="transmembrane region" description="Helical" evidence="1">
    <location>
        <begin position="108"/>
        <end position="132"/>
    </location>
</feature>